<dbReference type="SUPFAM" id="SSF52374">
    <property type="entry name" value="Nucleotidylyl transferase"/>
    <property type="match status" value="1"/>
</dbReference>
<dbReference type="NCBIfam" id="TIGR00125">
    <property type="entry name" value="cyt_tran_rel"/>
    <property type="match status" value="1"/>
</dbReference>
<reference evidence="4" key="1">
    <citation type="submission" date="2015-07" db="EMBL/GenBank/DDBJ databases">
        <title>Near-Complete Genome Sequence of the Cellulolytic Bacterium Bacteroides (Pseudobacteroides) cellulosolvens ATCC 35603.</title>
        <authorList>
            <person name="Dassa B."/>
            <person name="Utturkar S.M."/>
            <person name="Klingeman D.M."/>
            <person name="Hurt R.A."/>
            <person name="Keller M."/>
            <person name="Xu J."/>
            <person name="Reddy Y.H.K."/>
            <person name="Borovok I."/>
            <person name="Grinberg I.R."/>
            <person name="Lamed R."/>
            <person name="Zhivin O."/>
            <person name="Bayer E.A."/>
            <person name="Brown S.D."/>
        </authorList>
    </citation>
    <scope>NUCLEOTIDE SEQUENCE [LARGE SCALE GENOMIC DNA]</scope>
    <source>
        <strain evidence="4">DSM 2933</strain>
    </source>
</reference>
<gene>
    <name evidence="3" type="ORF">Bccel_0426</name>
</gene>
<comment type="caution">
    <text evidence="3">The sequence shown here is derived from an EMBL/GenBank/DDBJ whole genome shotgun (WGS) entry which is preliminary data.</text>
</comment>
<dbReference type="OrthoDB" id="9802794at2"/>
<name>A0A0L6JHG8_9FIRM</name>
<organism evidence="3 4">
    <name type="scientific">Pseudobacteroides cellulosolvens ATCC 35603 = DSM 2933</name>
    <dbReference type="NCBI Taxonomy" id="398512"/>
    <lineage>
        <taxon>Bacteria</taxon>
        <taxon>Bacillati</taxon>
        <taxon>Bacillota</taxon>
        <taxon>Clostridia</taxon>
        <taxon>Eubacteriales</taxon>
        <taxon>Oscillospiraceae</taxon>
        <taxon>Pseudobacteroides</taxon>
    </lineage>
</organism>
<dbReference type="PANTHER" id="PTHR37512:SF1">
    <property type="entry name" value="NADR_TTD14 AAA DOMAIN-CONTAINING PROTEIN"/>
    <property type="match status" value="1"/>
</dbReference>
<dbReference type="PATRIC" id="fig|398512.5.peg.446"/>
<feature type="domain" description="NadR/Ttd14 AAA" evidence="2">
    <location>
        <begin position="155"/>
        <end position="313"/>
    </location>
</feature>
<protein>
    <submittedName>
        <fullName evidence="3">Cytidyltransferase-related domain protein</fullName>
    </submittedName>
</protein>
<dbReference type="Pfam" id="PF01467">
    <property type="entry name" value="CTP_transf_like"/>
    <property type="match status" value="1"/>
</dbReference>
<dbReference type="RefSeq" id="WP_036946389.1">
    <property type="nucleotide sequence ID" value="NZ_KN050763.1"/>
</dbReference>
<dbReference type="STRING" id="398512.Bccel_0426"/>
<evidence type="ECO:0000259" key="2">
    <source>
        <dbReference type="Pfam" id="PF13521"/>
    </source>
</evidence>
<evidence type="ECO:0000313" key="4">
    <source>
        <dbReference type="Proteomes" id="UP000036923"/>
    </source>
</evidence>
<dbReference type="InterPro" id="IPR052735">
    <property type="entry name" value="NAD_biosynth-regulator"/>
</dbReference>
<dbReference type="eggNOG" id="COG3172">
    <property type="taxonomic scope" value="Bacteria"/>
</dbReference>
<dbReference type="Gene3D" id="3.40.50.300">
    <property type="entry name" value="P-loop containing nucleotide triphosphate hydrolases"/>
    <property type="match status" value="1"/>
</dbReference>
<dbReference type="InterPro" id="IPR014729">
    <property type="entry name" value="Rossmann-like_a/b/a_fold"/>
</dbReference>
<dbReference type="EMBL" id="LGTC01000001">
    <property type="protein sequence ID" value="KNY25169.1"/>
    <property type="molecule type" value="Genomic_DNA"/>
</dbReference>
<dbReference type="Proteomes" id="UP000036923">
    <property type="component" value="Unassembled WGS sequence"/>
</dbReference>
<accession>A0A0L6JHG8</accession>
<keyword evidence="3" id="KW-0808">Transferase</keyword>
<dbReference type="Gene3D" id="3.40.50.620">
    <property type="entry name" value="HUPs"/>
    <property type="match status" value="1"/>
</dbReference>
<dbReference type="SUPFAM" id="SSF52540">
    <property type="entry name" value="P-loop containing nucleoside triphosphate hydrolases"/>
    <property type="match status" value="1"/>
</dbReference>
<dbReference type="GO" id="GO:0016740">
    <property type="term" value="F:transferase activity"/>
    <property type="evidence" value="ECO:0007669"/>
    <property type="project" value="UniProtKB-KW"/>
</dbReference>
<keyword evidence="4" id="KW-1185">Reference proteome</keyword>
<evidence type="ECO:0000313" key="3">
    <source>
        <dbReference type="EMBL" id="KNY25169.1"/>
    </source>
</evidence>
<dbReference type="Pfam" id="PF13521">
    <property type="entry name" value="AAA_28"/>
    <property type="match status" value="1"/>
</dbReference>
<dbReference type="InterPro" id="IPR004821">
    <property type="entry name" value="Cyt_trans-like"/>
</dbReference>
<feature type="domain" description="Cytidyltransferase-like" evidence="1">
    <location>
        <begin position="7"/>
        <end position="136"/>
    </location>
</feature>
<evidence type="ECO:0000259" key="1">
    <source>
        <dbReference type="Pfam" id="PF01467"/>
    </source>
</evidence>
<proteinExistence type="predicted"/>
<dbReference type="PANTHER" id="PTHR37512">
    <property type="entry name" value="TRIFUNCTIONAL NAD BIOSYNTHESIS/REGULATOR PROTEIN NADR"/>
    <property type="match status" value="1"/>
</dbReference>
<dbReference type="AlphaFoldDB" id="A0A0L6JHG8"/>
<sequence length="335" mass="39594">MKKTGLVLGKFAPLHKGHQYIIETALREMDELYVMIYDTDLIEVPLHVRSRWIRTLYPKAKVIEAWDGPQEVGDTPEIKKLNEDYILQRMKDINITHFYSNEFYGDHVSKALGAQNRQIDLNRDTFPISATMIRENAFKHRAFINPLVYNDLIIKVVFVGAMSTGKTTICSQLADKYNTVWMPEYGREYWEKHQVNRRITAEQMVEIAKGHIEREDKLFYESNKYFFVDTNAITTYMFGMDYQGYVLDELQMMALKAQSRYDLYFLCCDDIPYDDTWDRSGDQKRQVFQKQIIADLKERKIPYVELRGSLEERMSVVDRVLNRFRKYDNPAYLGV</sequence>
<dbReference type="InterPro" id="IPR038727">
    <property type="entry name" value="NadR/Ttd14_AAA_dom"/>
</dbReference>
<dbReference type="InterPro" id="IPR027417">
    <property type="entry name" value="P-loop_NTPase"/>
</dbReference>